<keyword evidence="2" id="KW-1185">Reference proteome</keyword>
<reference evidence="1 2" key="1">
    <citation type="journal article" date="2019" name="Sci. Rep.">
        <title>Orb-weaving spider Araneus ventricosus genome elucidates the spidroin gene catalogue.</title>
        <authorList>
            <person name="Kono N."/>
            <person name="Nakamura H."/>
            <person name="Ohtoshi R."/>
            <person name="Moran D.A.P."/>
            <person name="Shinohara A."/>
            <person name="Yoshida Y."/>
            <person name="Fujiwara M."/>
            <person name="Mori M."/>
            <person name="Tomita M."/>
            <person name="Arakawa K."/>
        </authorList>
    </citation>
    <scope>NUCLEOTIDE SEQUENCE [LARGE SCALE GENOMIC DNA]</scope>
</reference>
<comment type="caution">
    <text evidence="1">The sequence shown here is derived from an EMBL/GenBank/DDBJ whole genome shotgun (WGS) entry which is preliminary data.</text>
</comment>
<proteinExistence type="predicted"/>
<name>A0A4Y2U8W7_ARAVE</name>
<evidence type="ECO:0000313" key="1">
    <source>
        <dbReference type="EMBL" id="GBO09435.1"/>
    </source>
</evidence>
<evidence type="ECO:0000313" key="2">
    <source>
        <dbReference type="Proteomes" id="UP000499080"/>
    </source>
</evidence>
<dbReference type="Proteomes" id="UP000499080">
    <property type="component" value="Unassembled WGS sequence"/>
</dbReference>
<gene>
    <name evidence="1" type="ORF">AVEN_136200_1</name>
</gene>
<feature type="non-terminal residue" evidence="1">
    <location>
        <position position="1"/>
    </location>
</feature>
<dbReference type="EMBL" id="BGPR01034885">
    <property type="protein sequence ID" value="GBO09435.1"/>
    <property type="molecule type" value="Genomic_DNA"/>
</dbReference>
<sequence length="32" mass="3672">ESYLGSFLAVQKQQLLVDAEDVLNEDQQPEKH</sequence>
<organism evidence="1 2">
    <name type="scientific">Araneus ventricosus</name>
    <name type="common">Orbweaver spider</name>
    <name type="synonym">Epeira ventricosa</name>
    <dbReference type="NCBI Taxonomy" id="182803"/>
    <lineage>
        <taxon>Eukaryota</taxon>
        <taxon>Metazoa</taxon>
        <taxon>Ecdysozoa</taxon>
        <taxon>Arthropoda</taxon>
        <taxon>Chelicerata</taxon>
        <taxon>Arachnida</taxon>
        <taxon>Araneae</taxon>
        <taxon>Araneomorphae</taxon>
        <taxon>Entelegynae</taxon>
        <taxon>Araneoidea</taxon>
        <taxon>Araneidae</taxon>
        <taxon>Araneus</taxon>
    </lineage>
</organism>
<dbReference type="AlphaFoldDB" id="A0A4Y2U8W7"/>
<accession>A0A4Y2U8W7</accession>
<protein>
    <submittedName>
        <fullName evidence="1">Uncharacterized protein</fullName>
    </submittedName>
</protein>